<evidence type="ECO:0000256" key="1">
    <source>
        <dbReference type="ARBA" id="ARBA00004127"/>
    </source>
</evidence>
<dbReference type="PANTHER" id="PTHR22773">
    <property type="entry name" value="NADH DEHYDROGENASE"/>
    <property type="match status" value="1"/>
</dbReference>
<feature type="transmembrane region" description="Helical" evidence="5">
    <location>
        <begin position="278"/>
        <end position="299"/>
    </location>
</feature>
<protein>
    <recommendedName>
        <fullName evidence="5">NADH-quinone oxidoreductase subunit N</fullName>
        <ecNumber evidence="5">7.1.1.-</ecNumber>
    </recommendedName>
    <alternativeName>
        <fullName evidence="5">NADH dehydrogenase I subunit N</fullName>
    </alternativeName>
    <alternativeName>
        <fullName evidence="5">NDH-1 subunit N</fullName>
    </alternativeName>
</protein>
<dbReference type="PRINTS" id="PR01437">
    <property type="entry name" value="NUOXDRDTASE4"/>
</dbReference>
<proteinExistence type="inferred from homology"/>
<evidence type="ECO:0000256" key="3">
    <source>
        <dbReference type="ARBA" id="ARBA00022989"/>
    </source>
</evidence>
<feature type="transmembrane region" description="Helical" evidence="5">
    <location>
        <begin position="135"/>
        <end position="155"/>
    </location>
</feature>
<feature type="transmembrane region" description="Helical" evidence="5">
    <location>
        <begin position="457"/>
        <end position="478"/>
    </location>
</feature>
<dbReference type="InterPro" id="IPR003918">
    <property type="entry name" value="NADH_UbQ_OxRdtase"/>
</dbReference>
<dbReference type="Pfam" id="PF00361">
    <property type="entry name" value="Proton_antipo_M"/>
    <property type="match status" value="1"/>
</dbReference>
<gene>
    <name evidence="5" type="primary">nuoN</name>
    <name evidence="8" type="ORF">JR347_09975</name>
</gene>
<dbReference type="GO" id="GO:0012505">
    <property type="term" value="C:endomembrane system"/>
    <property type="evidence" value="ECO:0007669"/>
    <property type="project" value="UniProtKB-SubCell"/>
</dbReference>
<comment type="subcellular location">
    <subcellularLocation>
        <location evidence="5">Cell membrane</location>
        <topology evidence="5">Multi-pass membrane protein</topology>
    </subcellularLocation>
    <subcellularLocation>
        <location evidence="1">Endomembrane system</location>
        <topology evidence="1">Multi-pass membrane protein</topology>
    </subcellularLocation>
    <subcellularLocation>
        <location evidence="6">Membrane</location>
        <topology evidence="6">Multi-pass membrane protein</topology>
    </subcellularLocation>
</comment>
<keyword evidence="9" id="KW-1185">Reference proteome</keyword>
<dbReference type="GO" id="GO:0005886">
    <property type="term" value="C:plasma membrane"/>
    <property type="evidence" value="ECO:0007669"/>
    <property type="project" value="UniProtKB-SubCell"/>
</dbReference>
<feature type="transmembrane region" description="Helical" evidence="5">
    <location>
        <begin position="417"/>
        <end position="437"/>
    </location>
</feature>
<feature type="transmembrane region" description="Helical" evidence="5">
    <location>
        <begin position="375"/>
        <end position="397"/>
    </location>
</feature>
<dbReference type="EMBL" id="CP070608">
    <property type="protein sequence ID" value="QSE95948.1"/>
    <property type="molecule type" value="Genomic_DNA"/>
</dbReference>
<dbReference type="KEGG" id="fuv:JR347_09975"/>
<reference evidence="8" key="1">
    <citation type="submission" date="2021-02" db="EMBL/GenBank/DDBJ databases">
        <title>Fulvivirga sp. S481 isolated from sea water.</title>
        <authorList>
            <person name="Bae S.S."/>
            <person name="Baek K."/>
        </authorList>
    </citation>
    <scope>NUCLEOTIDE SEQUENCE</scope>
    <source>
        <strain evidence="8">S481</strain>
    </source>
</reference>
<evidence type="ECO:0000256" key="5">
    <source>
        <dbReference type="HAMAP-Rule" id="MF_00445"/>
    </source>
</evidence>
<keyword evidence="5" id="KW-0813">Transport</keyword>
<organism evidence="8 9">
    <name type="scientific">Fulvivirga lutea</name>
    <dbReference type="NCBI Taxonomy" id="2810512"/>
    <lineage>
        <taxon>Bacteria</taxon>
        <taxon>Pseudomonadati</taxon>
        <taxon>Bacteroidota</taxon>
        <taxon>Cytophagia</taxon>
        <taxon>Cytophagales</taxon>
        <taxon>Fulvivirgaceae</taxon>
        <taxon>Fulvivirga</taxon>
    </lineage>
</organism>
<dbReference type="GO" id="GO:0050136">
    <property type="term" value="F:NADH dehydrogenase (quinone) (non-electrogenic) activity"/>
    <property type="evidence" value="ECO:0007669"/>
    <property type="project" value="UniProtKB-UniRule"/>
</dbReference>
<feature type="transmembrane region" description="Helical" evidence="5">
    <location>
        <begin position="245"/>
        <end position="266"/>
    </location>
</feature>
<feature type="transmembrane region" description="Helical" evidence="5">
    <location>
        <begin position="306"/>
        <end position="326"/>
    </location>
</feature>
<comment type="catalytic activity">
    <reaction evidence="5">
        <text>a quinone + NADH + 5 H(+)(in) = a quinol + NAD(+) + 4 H(+)(out)</text>
        <dbReference type="Rhea" id="RHEA:57888"/>
        <dbReference type="ChEBI" id="CHEBI:15378"/>
        <dbReference type="ChEBI" id="CHEBI:24646"/>
        <dbReference type="ChEBI" id="CHEBI:57540"/>
        <dbReference type="ChEBI" id="CHEBI:57945"/>
        <dbReference type="ChEBI" id="CHEBI:132124"/>
    </reaction>
</comment>
<keyword evidence="2 5" id="KW-0812">Transmembrane</keyword>
<dbReference type="Proteomes" id="UP000662783">
    <property type="component" value="Chromosome"/>
</dbReference>
<dbReference type="RefSeq" id="WP_205720461.1">
    <property type="nucleotide sequence ID" value="NZ_CP070608.1"/>
</dbReference>
<evidence type="ECO:0000256" key="4">
    <source>
        <dbReference type="ARBA" id="ARBA00023136"/>
    </source>
</evidence>
<feature type="transmembrane region" description="Helical" evidence="5">
    <location>
        <begin position="113"/>
        <end position="129"/>
    </location>
</feature>
<evidence type="ECO:0000256" key="2">
    <source>
        <dbReference type="ARBA" id="ARBA00022692"/>
    </source>
</evidence>
<feature type="transmembrane region" description="Helical" evidence="5">
    <location>
        <begin position="207"/>
        <end position="233"/>
    </location>
</feature>
<dbReference type="GO" id="GO:0048038">
    <property type="term" value="F:quinone binding"/>
    <property type="evidence" value="ECO:0007669"/>
    <property type="project" value="UniProtKB-KW"/>
</dbReference>
<feature type="transmembrane region" description="Helical" evidence="5">
    <location>
        <begin position="47"/>
        <end position="66"/>
    </location>
</feature>
<feature type="transmembrane region" description="Helical" evidence="5">
    <location>
        <begin position="167"/>
        <end position="187"/>
    </location>
</feature>
<evidence type="ECO:0000313" key="9">
    <source>
        <dbReference type="Proteomes" id="UP000662783"/>
    </source>
</evidence>
<keyword evidence="5" id="KW-0874">Quinone</keyword>
<evidence type="ECO:0000313" key="8">
    <source>
        <dbReference type="EMBL" id="QSE95948.1"/>
    </source>
</evidence>
<feature type="transmembrane region" description="Helical" evidence="5">
    <location>
        <begin position="20"/>
        <end position="38"/>
    </location>
</feature>
<keyword evidence="5" id="KW-1278">Translocase</keyword>
<dbReference type="InterPro" id="IPR010096">
    <property type="entry name" value="NADH-Q_OxRdtase_suN/2"/>
</dbReference>
<name>A0A974WEK2_9BACT</name>
<dbReference type="InterPro" id="IPR001750">
    <property type="entry name" value="ND/Mrp_TM"/>
</dbReference>
<keyword evidence="3 5" id="KW-1133">Transmembrane helix</keyword>
<evidence type="ECO:0000259" key="7">
    <source>
        <dbReference type="Pfam" id="PF00361"/>
    </source>
</evidence>
<keyword evidence="4 5" id="KW-0472">Membrane</keyword>
<feature type="transmembrane region" description="Helical" evidence="5">
    <location>
        <begin position="332"/>
        <end position="354"/>
    </location>
</feature>
<comment type="subunit">
    <text evidence="5">NDH-1 is composed of 14 different subunits. Subunits NuoA, H, J, K, L, M, N constitute the membrane sector of the complex.</text>
</comment>
<keyword evidence="5" id="KW-1003">Cell membrane</keyword>
<comment type="similarity">
    <text evidence="5">Belongs to the complex I subunit 2 family.</text>
</comment>
<accession>A0A974WEK2</accession>
<keyword evidence="5" id="KW-0520">NAD</keyword>
<dbReference type="HAMAP" id="MF_00445">
    <property type="entry name" value="NDH1_NuoN_1"/>
    <property type="match status" value="1"/>
</dbReference>
<dbReference type="GO" id="GO:0042773">
    <property type="term" value="P:ATP synthesis coupled electron transport"/>
    <property type="evidence" value="ECO:0007669"/>
    <property type="project" value="InterPro"/>
</dbReference>
<dbReference type="AlphaFoldDB" id="A0A974WEK2"/>
<comment type="function">
    <text evidence="5">NDH-1 shuttles electrons from NADH, via FMN and iron-sulfur (Fe-S) centers, to quinones in the respiratory chain. The immediate electron acceptor for the enzyme in this species is believed to be a menaquinone. Couples the redox reaction to proton translocation (for every two electrons transferred, four hydrogen ions are translocated across the cytoplasmic membrane), and thus conserves the redox energy in a proton gradient.</text>
</comment>
<dbReference type="EC" id="7.1.1.-" evidence="5"/>
<sequence>MEELSQKLESLINDLGLLGSEYALIGTIILALVADLLFSNKRITDSVVIIGLLTSIYLSIEAFVGFSSSKFLFQNMLILSQAALFWKIVLALSTFFCLLLFISGKSIFRRAEATILILTLLLASNFLVMSSNLLMVYFCVEIISISSYILAYFSFDKKGTEAALKYLLFGATSAAVMLYGLSLLFAITGTLDFTSQQFVDSLLAAEALPLIITSILVIAGLLFKIAAVPFHIWSPDVYTAAPTPIVALFSVVPKVAGVAIFIKIVLALNLFGQSPINWPVMISIIAMATITLGNFSALWQANFKRMMAYSSIAQTGFLLAAIAAFSELGLSSLSFYVIVFALANIAVFALIQFFEKNYQITEVSEYAGLIKRHPLVCILLLTALLSLTGLPPTSGFTGKFLIFGALWDSYSTTGNNWLLTLLIFGLLNTVVSLFYYLKVPYFMIFKEGKSSEKKHQILFGSENYLATLLVVAILLFFFRPDWLMGWINNINFAF</sequence>
<feature type="transmembrane region" description="Helical" evidence="5">
    <location>
        <begin position="78"/>
        <end position="101"/>
    </location>
</feature>
<feature type="domain" description="NADH:quinone oxidoreductase/Mrp antiporter transmembrane" evidence="7">
    <location>
        <begin position="130"/>
        <end position="413"/>
    </location>
</feature>
<dbReference type="GO" id="GO:0008137">
    <property type="term" value="F:NADH dehydrogenase (ubiquinone) activity"/>
    <property type="evidence" value="ECO:0007669"/>
    <property type="project" value="InterPro"/>
</dbReference>
<evidence type="ECO:0000256" key="6">
    <source>
        <dbReference type="RuleBase" id="RU000320"/>
    </source>
</evidence>